<dbReference type="PANTHER" id="PTHR37461:SF1">
    <property type="entry name" value="ANTI-SIGMA-K FACTOR RSKA"/>
    <property type="match status" value="1"/>
</dbReference>
<dbReference type="PANTHER" id="PTHR37461">
    <property type="entry name" value="ANTI-SIGMA-K FACTOR RSKA"/>
    <property type="match status" value="1"/>
</dbReference>
<keyword evidence="2" id="KW-0812">Transmembrane</keyword>
<dbReference type="InterPro" id="IPR051474">
    <property type="entry name" value="Anti-sigma-K/W_factor"/>
</dbReference>
<feature type="region of interest" description="Disordered" evidence="1">
    <location>
        <begin position="196"/>
        <end position="284"/>
    </location>
</feature>
<evidence type="ECO:0000256" key="1">
    <source>
        <dbReference type="SAM" id="MobiDB-lite"/>
    </source>
</evidence>
<evidence type="ECO:0000256" key="2">
    <source>
        <dbReference type="SAM" id="Phobius"/>
    </source>
</evidence>
<comment type="caution">
    <text evidence="3">The sequence shown here is derived from an EMBL/GenBank/DDBJ whole genome shotgun (WGS) entry which is preliminary data.</text>
</comment>
<evidence type="ECO:0000313" key="3">
    <source>
        <dbReference type="EMBL" id="TWU08212.1"/>
    </source>
</evidence>
<reference evidence="3 4" key="1">
    <citation type="submission" date="2019-02" db="EMBL/GenBank/DDBJ databases">
        <title>Deep-cultivation of Planctomycetes and their phenomic and genomic characterization uncovers novel biology.</title>
        <authorList>
            <person name="Wiegand S."/>
            <person name="Jogler M."/>
            <person name="Boedeker C."/>
            <person name="Pinto D."/>
            <person name="Vollmers J."/>
            <person name="Rivas-Marin E."/>
            <person name="Kohn T."/>
            <person name="Peeters S.H."/>
            <person name="Heuer A."/>
            <person name="Rast P."/>
            <person name="Oberbeckmann S."/>
            <person name="Bunk B."/>
            <person name="Jeske O."/>
            <person name="Meyerdierks A."/>
            <person name="Storesund J.E."/>
            <person name="Kallscheuer N."/>
            <person name="Luecker S."/>
            <person name="Lage O.M."/>
            <person name="Pohl T."/>
            <person name="Merkel B.J."/>
            <person name="Hornburger P."/>
            <person name="Mueller R.-W."/>
            <person name="Bruemmer F."/>
            <person name="Labrenz M."/>
            <person name="Spormann A.M."/>
            <person name="Op Den Camp H."/>
            <person name="Overmann J."/>
            <person name="Amann R."/>
            <person name="Jetten M.S.M."/>
            <person name="Mascher T."/>
            <person name="Medema M.H."/>
            <person name="Devos D.P."/>
            <person name="Kaster A.-K."/>
            <person name="Ovreas L."/>
            <person name="Rohde M."/>
            <person name="Galperin M.Y."/>
            <person name="Jogler C."/>
        </authorList>
    </citation>
    <scope>NUCLEOTIDE SEQUENCE [LARGE SCALE GENOMIC DNA]</scope>
    <source>
        <strain evidence="3 4">Pla52n</strain>
    </source>
</reference>
<keyword evidence="2" id="KW-1133">Transmembrane helix</keyword>
<organism evidence="3 4">
    <name type="scientific">Stieleria varia</name>
    <dbReference type="NCBI Taxonomy" id="2528005"/>
    <lineage>
        <taxon>Bacteria</taxon>
        <taxon>Pseudomonadati</taxon>
        <taxon>Planctomycetota</taxon>
        <taxon>Planctomycetia</taxon>
        <taxon>Pirellulales</taxon>
        <taxon>Pirellulaceae</taxon>
        <taxon>Stieleria</taxon>
    </lineage>
</organism>
<sequence length="469" mass="49526">MRSSTPSNGSGQTALLCPGAYASIPPIPANGLSEMSVPREMIDELLSGYLDDSLSGDERKRVEQLLGEQPELAAELTQLRELSQSIKQLAAVSTPGLKPGFADRVVRSAIEQAKIDGLPESHPLIRADQDVTVTPNLTPATVESKRSYWRVALGGTVAVAASIGFAIVMLRPPTTPDQQGRMDPRLAANVDDSATMNADSFVPPPIVPGTVDVGSNEPSLIAATTGDDSSDNASDGASAKPEMPVPDQVTDPPMIASNDTGRDGAQRNDTASDTSPITVPPAVEKVEPKAPGANITLAFVPVFEIQQTRVGREAGAFEQALAKASIPMGGGRKLTADLVAFVNKNLNAESDAADHPQILLLEGSAKKMDVLFNRLISDRENVEYVRFGLVTDAPILKMVNSIRQSDPTVVRHDAMGWPLQLPSNALTGALGERLSKQAIAPFAAGGLQMMAPAKVDGQDVKSQLLILLR</sequence>
<feature type="transmembrane region" description="Helical" evidence="2">
    <location>
        <begin position="151"/>
        <end position="170"/>
    </location>
</feature>
<keyword evidence="4" id="KW-1185">Reference proteome</keyword>
<dbReference type="GO" id="GO:0006417">
    <property type="term" value="P:regulation of translation"/>
    <property type="evidence" value="ECO:0007669"/>
    <property type="project" value="TreeGrafter"/>
</dbReference>
<dbReference type="AlphaFoldDB" id="A0A5C6B997"/>
<name>A0A5C6B997_9BACT</name>
<evidence type="ECO:0008006" key="5">
    <source>
        <dbReference type="Google" id="ProtNLM"/>
    </source>
</evidence>
<feature type="compositionally biased region" description="Low complexity" evidence="1">
    <location>
        <begin position="222"/>
        <end position="239"/>
    </location>
</feature>
<dbReference type="EMBL" id="SJPN01000001">
    <property type="protein sequence ID" value="TWU08212.1"/>
    <property type="molecule type" value="Genomic_DNA"/>
</dbReference>
<gene>
    <name evidence="3" type="ORF">Pla52n_07940</name>
</gene>
<keyword evidence="2" id="KW-0472">Membrane</keyword>
<proteinExistence type="predicted"/>
<dbReference type="GO" id="GO:0016989">
    <property type="term" value="F:sigma factor antagonist activity"/>
    <property type="evidence" value="ECO:0007669"/>
    <property type="project" value="TreeGrafter"/>
</dbReference>
<feature type="compositionally biased region" description="Polar residues" evidence="1">
    <location>
        <begin position="267"/>
        <end position="277"/>
    </location>
</feature>
<protein>
    <recommendedName>
        <fullName evidence="5">Zinc-finger domain-containing protein</fullName>
    </recommendedName>
</protein>
<evidence type="ECO:0000313" key="4">
    <source>
        <dbReference type="Proteomes" id="UP000320176"/>
    </source>
</evidence>
<dbReference type="Proteomes" id="UP000320176">
    <property type="component" value="Unassembled WGS sequence"/>
</dbReference>
<accession>A0A5C6B997</accession>